<evidence type="ECO:0000256" key="1">
    <source>
        <dbReference type="ARBA" id="ARBA00004123"/>
    </source>
</evidence>
<dbReference type="InterPro" id="IPR033762">
    <property type="entry name" value="MCM_OB"/>
</dbReference>
<feature type="region of interest" description="Disordered" evidence="4">
    <location>
        <begin position="474"/>
        <end position="493"/>
    </location>
</feature>
<feature type="domain" description="MCM8/REC winged helix" evidence="6">
    <location>
        <begin position="624"/>
        <end position="699"/>
    </location>
</feature>
<gene>
    <name evidence="7" type="ORF">M9Y10_035749</name>
</gene>
<name>A0ABR2GXF9_9EUKA</name>
<evidence type="ECO:0000259" key="6">
    <source>
        <dbReference type="Pfam" id="PF25051"/>
    </source>
</evidence>
<reference evidence="7 8" key="1">
    <citation type="submission" date="2024-04" db="EMBL/GenBank/DDBJ databases">
        <title>Tritrichomonas musculus Genome.</title>
        <authorList>
            <person name="Alves-Ferreira E."/>
            <person name="Grigg M."/>
            <person name="Lorenzi H."/>
            <person name="Galac M."/>
        </authorList>
    </citation>
    <scope>NUCLEOTIDE SEQUENCE [LARGE SCALE GENOMIC DNA]</scope>
    <source>
        <strain evidence="7 8">EAF2021</strain>
    </source>
</reference>
<dbReference type="Gene3D" id="2.40.50.140">
    <property type="entry name" value="Nucleic acid-binding proteins"/>
    <property type="match status" value="1"/>
</dbReference>
<dbReference type="Pfam" id="PF25051">
    <property type="entry name" value="WHD_MCM8"/>
    <property type="match status" value="1"/>
</dbReference>
<proteinExistence type="inferred from homology"/>
<dbReference type="InterPro" id="IPR031327">
    <property type="entry name" value="MCM"/>
</dbReference>
<evidence type="ECO:0000256" key="4">
    <source>
        <dbReference type="SAM" id="MobiDB-lite"/>
    </source>
</evidence>
<dbReference type="EMBL" id="JAPFFF010000056">
    <property type="protein sequence ID" value="KAK8838326.1"/>
    <property type="molecule type" value="Genomic_DNA"/>
</dbReference>
<evidence type="ECO:0000256" key="2">
    <source>
        <dbReference type="ARBA" id="ARBA00008010"/>
    </source>
</evidence>
<comment type="caution">
    <text evidence="7">The sequence shown here is derived from an EMBL/GenBank/DDBJ whole genome shotgun (WGS) entry which is preliminary data.</text>
</comment>
<keyword evidence="3" id="KW-0539">Nucleus</keyword>
<sequence>MNLEYFSLYFNDQSSFSKGKIKMIYDGFVNFFNKHKDEFSENWQINRVIEISLKNISTGIDRQIIDKALLKDPKSVLSALSMAAHFTLHNQMLPYGTLYHVCINDWKSPIRHICELNSELVGSFIRIRGIIQSSTLISSKLIECRAKCAKCGKKFFISQSKKICPNCKNKNINLIIDDNPIIQYQQRFEMKDIIHICDGNCSFSSHIFTLNCDIKGEMVNSIRLGEIVDVTGILKFDEKRNKINQNDRNFSLLLDANFVNKLQYTKGGYASSYVKVNDGEMIQSLGNIKEIFPILINSFGYNKGRNDNSSVYMHPMIKAAIILSMFSTHNDPVHILLSRYFDDLFSLIYPIIPHGVVFNEASVNKLTSSITKLNSSSSPSKTWFVGGSFVQANQGLLMVNDIDRFKAAQEIFLEITELGWERVDSLHKISTNFSSIVIADPKNLNSTVLNNAFTMIFELDDELTNSLTSYMVTPRSSASHSQRNQLKSVQNDDTNVCNESKRYEQWNNNHLTFAERLSLATAVSQGPSTKSSMDVIDSLTFLKYVTYARQFVTPKWSQDAIEKLKDVASNTMKDLLAIRNMAQCRARIELRSKVEASDVVDCAEILEWSRNPPHDKSKQQMVKNSHSRGNSKQKMIVDFMNEFKKIASYKENGIVEEKEIKELADMLNVTSKFYSFEHFMDALTMNNLVLLSGPKKYRVGSTL</sequence>
<dbReference type="Gene3D" id="2.20.28.10">
    <property type="match status" value="1"/>
</dbReference>
<comment type="similarity">
    <text evidence="2">Belongs to the MCM family.</text>
</comment>
<organism evidence="7 8">
    <name type="scientific">Tritrichomonas musculus</name>
    <dbReference type="NCBI Taxonomy" id="1915356"/>
    <lineage>
        <taxon>Eukaryota</taxon>
        <taxon>Metamonada</taxon>
        <taxon>Parabasalia</taxon>
        <taxon>Tritrichomonadida</taxon>
        <taxon>Tritrichomonadidae</taxon>
        <taxon>Tritrichomonas</taxon>
    </lineage>
</organism>
<feature type="domain" description="MCM OB" evidence="5">
    <location>
        <begin position="114"/>
        <end position="235"/>
    </location>
</feature>
<evidence type="ECO:0000256" key="3">
    <source>
        <dbReference type="ARBA" id="ARBA00023242"/>
    </source>
</evidence>
<dbReference type="InterPro" id="IPR012340">
    <property type="entry name" value="NA-bd_OB-fold"/>
</dbReference>
<dbReference type="InterPro" id="IPR027417">
    <property type="entry name" value="P-loop_NTPase"/>
</dbReference>
<protein>
    <submittedName>
        <fullName evidence="7">DNA replication licensing factor mcm8</fullName>
    </submittedName>
</protein>
<dbReference type="PANTHER" id="PTHR11630">
    <property type="entry name" value="DNA REPLICATION LICENSING FACTOR MCM FAMILY MEMBER"/>
    <property type="match status" value="1"/>
</dbReference>
<dbReference type="Proteomes" id="UP001470230">
    <property type="component" value="Unassembled WGS sequence"/>
</dbReference>
<dbReference type="Gene3D" id="3.40.50.300">
    <property type="entry name" value="P-loop containing nucleotide triphosphate hydrolases"/>
    <property type="match status" value="1"/>
</dbReference>
<dbReference type="Pfam" id="PF17207">
    <property type="entry name" value="MCM_OB"/>
    <property type="match status" value="1"/>
</dbReference>
<comment type="subcellular location">
    <subcellularLocation>
        <location evidence="1">Nucleus</location>
    </subcellularLocation>
</comment>
<dbReference type="PANTHER" id="PTHR11630:SF47">
    <property type="entry name" value="DNA HELICASE MCM8"/>
    <property type="match status" value="1"/>
</dbReference>
<dbReference type="InterPro" id="IPR056875">
    <property type="entry name" value="MCM8/REC_WHD"/>
</dbReference>
<dbReference type="SMART" id="SM00350">
    <property type="entry name" value="MCM"/>
    <property type="match status" value="1"/>
</dbReference>
<evidence type="ECO:0000313" key="8">
    <source>
        <dbReference type="Proteomes" id="UP001470230"/>
    </source>
</evidence>
<dbReference type="SUPFAM" id="SSF50249">
    <property type="entry name" value="Nucleic acid-binding proteins"/>
    <property type="match status" value="1"/>
</dbReference>
<evidence type="ECO:0000259" key="5">
    <source>
        <dbReference type="Pfam" id="PF17207"/>
    </source>
</evidence>
<accession>A0ABR2GXF9</accession>
<keyword evidence="8" id="KW-1185">Reference proteome</keyword>
<evidence type="ECO:0000313" key="7">
    <source>
        <dbReference type="EMBL" id="KAK8838326.1"/>
    </source>
</evidence>